<dbReference type="GO" id="GO:0005886">
    <property type="term" value="C:plasma membrane"/>
    <property type="evidence" value="ECO:0007669"/>
    <property type="project" value="TreeGrafter"/>
</dbReference>
<dbReference type="Pfam" id="PF01553">
    <property type="entry name" value="Acyltransferase"/>
    <property type="match status" value="1"/>
</dbReference>
<evidence type="ECO:0000256" key="1">
    <source>
        <dbReference type="ARBA" id="ARBA00022679"/>
    </source>
</evidence>
<proteinExistence type="predicted"/>
<evidence type="ECO:0000256" key="3">
    <source>
        <dbReference type="SAM" id="MobiDB-lite"/>
    </source>
</evidence>
<dbReference type="RefSeq" id="WP_343047644.1">
    <property type="nucleotide sequence ID" value="NZ_JACCAA010000001.1"/>
</dbReference>
<sequence length="251" mass="26932">MTDRDCLPDTSSVELPPTFMLHKLRPPARLLIRSRFKVATHGIHHVPASGPVILASNHIGLVDGPLLAIFSPRPVHALTKQEMFEGRMGTFLHKSGQIKLNRFGADPSAMKTCIKVLREGRVAGIFPEGTRGAGDLGRFHGGAAYLALVSGAPVVPVTVLGSREPGGSSGSIPRRGASIEMVYGEPFRTESVAWPRTREQVVESTLLLREHMLAQLEQALALTGRQLPGPLPTGQTNIDNDPHTGVVEQGA</sequence>
<dbReference type="PANTHER" id="PTHR10434">
    <property type="entry name" value="1-ACYL-SN-GLYCEROL-3-PHOSPHATE ACYLTRANSFERASE"/>
    <property type="match status" value="1"/>
</dbReference>
<dbReference type="SMART" id="SM00563">
    <property type="entry name" value="PlsC"/>
    <property type="match status" value="1"/>
</dbReference>
<evidence type="ECO:0000313" key="5">
    <source>
        <dbReference type="EMBL" id="NYG57496.1"/>
    </source>
</evidence>
<dbReference type="EC" id="2.3.1.51" evidence="5"/>
<evidence type="ECO:0000259" key="4">
    <source>
        <dbReference type="SMART" id="SM00563"/>
    </source>
</evidence>
<keyword evidence="2 5" id="KW-0012">Acyltransferase</keyword>
<dbReference type="GO" id="GO:0003841">
    <property type="term" value="F:1-acylglycerol-3-phosphate O-acyltransferase activity"/>
    <property type="evidence" value="ECO:0007669"/>
    <property type="project" value="UniProtKB-EC"/>
</dbReference>
<feature type="region of interest" description="Disordered" evidence="3">
    <location>
        <begin position="225"/>
        <end position="251"/>
    </location>
</feature>
<gene>
    <name evidence="5" type="ORF">BJ980_000419</name>
</gene>
<name>A0A7Y9RY13_9ACTN</name>
<dbReference type="GO" id="GO:0006654">
    <property type="term" value="P:phosphatidic acid biosynthetic process"/>
    <property type="evidence" value="ECO:0007669"/>
    <property type="project" value="TreeGrafter"/>
</dbReference>
<dbReference type="EMBL" id="JACCAA010000001">
    <property type="protein sequence ID" value="NYG57496.1"/>
    <property type="molecule type" value="Genomic_DNA"/>
</dbReference>
<dbReference type="PANTHER" id="PTHR10434:SF11">
    <property type="entry name" value="1-ACYL-SN-GLYCEROL-3-PHOSPHATE ACYLTRANSFERASE"/>
    <property type="match status" value="1"/>
</dbReference>
<keyword evidence="1 5" id="KW-0808">Transferase</keyword>
<accession>A0A7Y9RY13</accession>
<keyword evidence="6" id="KW-1185">Reference proteome</keyword>
<evidence type="ECO:0000256" key="2">
    <source>
        <dbReference type="ARBA" id="ARBA00023315"/>
    </source>
</evidence>
<dbReference type="InterPro" id="IPR002123">
    <property type="entry name" value="Plipid/glycerol_acylTrfase"/>
</dbReference>
<organism evidence="5 6">
    <name type="scientific">Nocardioides daedukensis</name>
    <dbReference type="NCBI Taxonomy" id="634462"/>
    <lineage>
        <taxon>Bacteria</taxon>
        <taxon>Bacillati</taxon>
        <taxon>Actinomycetota</taxon>
        <taxon>Actinomycetes</taxon>
        <taxon>Propionibacteriales</taxon>
        <taxon>Nocardioidaceae</taxon>
        <taxon>Nocardioides</taxon>
    </lineage>
</organism>
<reference evidence="5 6" key="1">
    <citation type="submission" date="2020-07" db="EMBL/GenBank/DDBJ databases">
        <title>Sequencing the genomes of 1000 actinobacteria strains.</title>
        <authorList>
            <person name="Klenk H.-P."/>
        </authorList>
    </citation>
    <scope>NUCLEOTIDE SEQUENCE [LARGE SCALE GENOMIC DNA]</scope>
    <source>
        <strain evidence="5 6">DSM 23819</strain>
    </source>
</reference>
<dbReference type="AlphaFoldDB" id="A0A7Y9RY13"/>
<dbReference type="CDD" id="cd07989">
    <property type="entry name" value="LPLAT_AGPAT-like"/>
    <property type="match status" value="1"/>
</dbReference>
<evidence type="ECO:0000313" key="6">
    <source>
        <dbReference type="Proteomes" id="UP000540656"/>
    </source>
</evidence>
<comment type="caution">
    <text evidence="5">The sequence shown here is derived from an EMBL/GenBank/DDBJ whole genome shotgun (WGS) entry which is preliminary data.</text>
</comment>
<feature type="domain" description="Phospholipid/glycerol acyltransferase" evidence="4">
    <location>
        <begin position="52"/>
        <end position="162"/>
    </location>
</feature>
<protein>
    <submittedName>
        <fullName evidence="5">1-acyl-sn-glycerol-3-phosphate acyltransferase</fullName>
        <ecNumber evidence="5">2.3.1.51</ecNumber>
    </submittedName>
</protein>
<dbReference type="Proteomes" id="UP000540656">
    <property type="component" value="Unassembled WGS sequence"/>
</dbReference>
<dbReference type="SUPFAM" id="SSF69593">
    <property type="entry name" value="Glycerol-3-phosphate (1)-acyltransferase"/>
    <property type="match status" value="1"/>
</dbReference>